<feature type="region of interest" description="Disordered" evidence="1">
    <location>
        <begin position="1"/>
        <end position="38"/>
    </location>
</feature>
<reference evidence="2" key="1">
    <citation type="submission" date="2006-05" db="EMBL/GenBank/DDBJ databases">
        <title>Simultaneous high-throughput recombinational cloning of open reading frames in closed and open configurations.</title>
        <authorList>
            <person name="Underwood B.A."/>
            <person name="Vanderhaeghen R."/>
            <person name="Whitford R."/>
            <person name="Town C.D."/>
            <person name="Hilson P."/>
        </authorList>
    </citation>
    <scope>NUCLEOTIDE SEQUENCE</scope>
</reference>
<evidence type="ECO:0000313" key="2">
    <source>
        <dbReference type="EMBL" id="ABK28119.1"/>
    </source>
</evidence>
<accession>A0ME34</accession>
<feature type="non-terminal residue" evidence="2">
    <location>
        <position position="93"/>
    </location>
</feature>
<dbReference type="AlphaFoldDB" id="A0ME34"/>
<protein>
    <submittedName>
        <fullName evidence="2">Uncharacterized protein</fullName>
    </submittedName>
</protein>
<proteinExistence type="predicted"/>
<dbReference type="EMBL" id="DQ652802">
    <property type="protein sequence ID" value="ABK28119.1"/>
    <property type="molecule type" value="Genomic_DNA"/>
</dbReference>
<organism evidence="2">
    <name type="scientific">Arabidopsis thaliana</name>
    <name type="common">Mouse-ear cress</name>
    <dbReference type="NCBI Taxonomy" id="3702"/>
    <lineage>
        <taxon>Eukaryota</taxon>
        <taxon>Viridiplantae</taxon>
        <taxon>Streptophyta</taxon>
        <taxon>Embryophyta</taxon>
        <taxon>Tracheophyta</taxon>
        <taxon>Spermatophyta</taxon>
        <taxon>Magnoliopsida</taxon>
        <taxon>eudicotyledons</taxon>
        <taxon>Gunneridae</taxon>
        <taxon>Pentapetalae</taxon>
        <taxon>rosids</taxon>
        <taxon>malvids</taxon>
        <taxon>Brassicales</taxon>
        <taxon>Brassicaceae</taxon>
        <taxon>Camelineae</taxon>
        <taxon>Arabidopsis</taxon>
    </lineage>
</organism>
<evidence type="ECO:0000256" key="1">
    <source>
        <dbReference type="SAM" id="MobiDB-lite"/>
    </source>
</evidence>
<feature type="compositionally biased region" description="Basic and acidic residues" evidence="1">
    <location>
        <begin position="22"/>
        <end position="38"/>
    </location>
</feature>
<name>A0ME34_ARATH</name>
<sequence>MRRKHTWERDERGKERKRSIRRRQERDGGPRRKETLLGEVSDKNSLHARWPTCSVPTTVARVPLDSYSSLLFLLPQFQRVCLYAPMSVSCLGG</sequence>